<keyword evidence="4" id="KW-0521">NADP</keyword>
<dbReference type="PANTHER" id="PTHR11133">
    <property type="entry name" value="SACCHAROPINE DEHYDROGENASE"/>
    <property type="match status" value="1"/>
</dbReference>
<keyword evidence="5" id="KW-0560">Oxidoreductase</keyword>
<dbReference type="InterPro" id="IPR005097">
    <property type="entry name" value="Sacchrp_dh_NADP-bd"/>
</dbReference>
<organism evidence="11 12">
    <name type="scientific">Laetiporus sulphureus 93-53</name>
    <dbReference type="NCBI Taxonomy" id="1314785"/>
    <lineage>
        <taxon>Eukaryota</taxon>
        <taxon>Fungi</taxon>
        <taxon>Dikarya</taxon>
        <taxon>Basidiomycota</taxon>
        <taxon>Agaricomycotina</taxon>
        <taxon>Agaricomycetes</taxon>
        <taxon>Polyporales</taxon>
        <taxon>Laetiporus</taxon>
    </lineage>
</organism>
<evidence type="ECO:0000259" key="10">
    <source>
        <dbReference type="Pfam" id="PF16653"/>
    </source>
</evidence>
<evidence type="ECO:0000256" key="6">
    <source>
        <dbReference type="ARBA" id="ARBA00023154"/>
    </source>
</evidence>
<dbReference type="OrthoDB" id="10059875at2759"/>
<dbReference type="PANTHER" id="PTHR11133:SF22">
    <property type="entry name" value="ALPHA-AMINOADIPIC SEMIALDEHYDE SYNTHASE, MITOCHONDRIAL"/>
    <property type="match status" value="1"/>
</dbReference>
<dbReference type="Gene3D" id="1.10.1870.10">
    <property type="entry name" value="Domain 3, Saccharopine reductase"/>
    <property type="match status" value="1"/>
</dbReference>
<dbReference type="GO" id="GO:0003677">
    <property type="term" value="F:DNA binding"/>
    <property type="evidence" value="ECO:0007669"/>
    <property type="project" value="InterPro"/>
</dbReference>
<feature type="domain" description="Core Histone H2A/H2B/H3" evidence="8">
    <location>
        <begin position="646"/>
        <end position="690"/>
    </location>
</feature>
<dbReference type="GO" id="GO:0005737">
    <property type="term" value="C:cytoplasm"/>
    <property type="evidence" value="ECO:0007669"/>
    <property type="project" value="TreeGrafter"/>
</dbReference>
<keyword evidence="6" id="KW-0457">Lysine biosynthesis</keyword>
<dbReference type="GO" id="GO:0019878">
    <property type="term" value="P:lysine biosynthetic process via aminoadipic acid"/>
    <property type="evidence" value="ECO:0007669"/>
    <property type="project" value="TreeGrafter"/>
</dbReference>
<dbReference type="InterPro" id="IPR007125">
    <property type="entry name" value="H2A/H2B/H3"/>
</dbReference>
<dbReference type="InterPro" id="IPR051168">
    <property type="entry name" value="AASS"/>
</dbReference>
<keyword evidence="7" id="KW-0238">DNA-binding</keyword>
<evidence type="ECO:0000256" key="7">
    <source>
        <dbReference type="ARBA" id="ARBA00023269"/>
    </source>
</evidence>
<keyword evidence="6" id="KW-0028">Amino-acid biosynthesis</keyword>
<evidence type="ECO:0008006" key="13">
    <source>
        <dbReference type="Google" id="ProtNLM"/>
    </source>
</evidence>
<dbReference type="GO" id="GO:0000786">
    <property type="term" value="C:nucleosome"/>
    <property type="evidence" value="ECO:0007669"/>
    <property type="project" value="UniProtKB-KW"/>
</dbReference>
<dbReference type="STRING" id="1314785.A0A165AVR7"/>
<feature type="domain" description="Saccharopine dehydrogenase NADP binding" evidence="9">
    <location>
        <begin position="361"/>
        <end position="473"/>
    </location>
</feature>
<evidence type="ECO:0000256" key="4">
    <source>
        <dbReference type="ARBA" id="ARBA00022857"/>
    </source>
</evidence>
<protein>
    <recommendedName>
        <fullName evidence="13">Saccharopine dehydrogenase</fullName>
    </recommendedName>
</protein>
<dbReference type="InterPro" id="IPR009072">
    <property type="entry name" value="Histone-fold"/>
</dbReference>
<dbReference type="SUPFAM" id="SSF55347">
    <property type="entry name" value="Glyceraldehyde-3-phosphate dehydrogenase-like, C-terminal domain"/>
    <property type="match status" value="1"/>
</dbReference>
<dbReference type="GO" id="GO:0030527">
    <property type="term" value="F:structural constituent of chromatin"/>
    <property type="evidence" value="ECO:0007669"/>
    <property type="project" value="InterPro"/>
</dbReference>
<dbReference type="Gene3D" id="3.40.50.720">
    <property type="entry name" value="NAD(P)-binding Rossmann-like Domain"/>
    <property type="match status" value="1"/>
</dbReference>
<keyword evidence="12" id="KW-1185">Reference proteome</keyword>
<dbReference type="InParanoid" id="A0A165AVR7"/>
<dbReference type="SUPFAM" id="SSF51735">
    <property type="entry name" value="NAD(P)-binding Rossmann-fold domains"/>
    <property type="match status" value="1"/>
</dbReference>
<dbReference type="AlphaFoldDB" id="A0A165AVR7"/>
<dbReference type="Pfam" id="PF00125">
    <property type="entry name" value="Histone"/>
    <property type="match status" value="1"/>
</dbReference>
<dbReference type="FunFam" id="3.40.50.720:FF:000072">
    <property type="entry name" value="Saccharopine dehydrogenase [NADP(+), L-glutamate-forming]"/>
    <property type="match status" value="1"/>
</dbReference>
<feature type="domain" description="Saccharopine dehydrogenase-like C-terminal" evidence="10">
    <location>
        <begin position="480"/>
        <end position="638"/>
    </location>
</feature>
<evidence type="ECO:0000259" key="9">
    <source>
        <dbReference type="Pfam" id="PF03435"/>
    </source>
</evidence>
<name>A0A165AVR7_9APHY</name>
<dbReference type="SUPFAM" id="SSF47113">
    <property type="entry name" value="Histone-fold"/>
    <property type="match status" value="1"/>
</dbReference>
<dbReference type="Pfam" id="PF16653">
    <property type="entry name" value="Sacchrp_dh_C"/>
    <property type="match status" value="1"/>
</dbReference>
<evidence type="ECO:0000313" key="12">
    <source>
        <dbReference type="Proteomes" id="UP000076871"/>
    </source>
</evidence>
<keyword evidence="7" id="KW-0544">Nucleosome core</keyword>
<reference evidence="11 12" key="1">
    <citation type="journal article" date="2016" name="Mol. Biol. Evol.">
        <title>Comparative Genomics of Early-Diverging Mushroom-Forming Fungi Provides Insights into the Origins of Lignocellulose Decay Capabilities.</title>
        <authorList>
            <person name="Nagy L.G."/>
            <person name="Riley R."/>
            <person name="Tritt A."/>
            <person name="Adam C."/>
            <person name="Daum C."/>
            <person name="Floudas D."/>
            <person name="Sun H."/>
            <person name="Yadav J.S."/>
            <person name="Pangilinan J."/>
            <person name="Larsson K.H."/>
            <person name="Matsuura K."/>
            <person name="Barry K."/>
            <person name="Labutti K."/>
            <person name="Kuo R."/>
            <person name="Ohm R.A."/>
            <person name="Bhattacharya S.S."/>
            <person name="Shirouzu T."/>
            <person name="Yoshinaga Y."/>
            <person name="Martin F.M."/>
            <person name="Grigoriev I.V."/>
            <person name="Hibbett D.S."/>
        </authorList>
    </citation>
    <scope>NUCLEOTIDE SEQUENCE [LARGE SCALE GENOMIC DNA]</scope>
    <source>
        <strain evidence="11 12">93-53</strain>
    </source>
</reference>
<dbReference type="Gene3D" id="3.30.360.10">
    <property type="entry name" value="Dihydrodipicolinate Reductase, domain 2"/>
    <property type="match status" value="1"/>
</dbReference>
<dbReference type="Pfam" id="PF03435">
    <property type="entry name" value="Sacchrp_dh_NADP"/>
    <property type="match status" value="1"/>
</dbReference>
<dbReference type="SMART" id="SM00428">
    <property type="entry name" value="H3"/>
    <property type="match status" value="1"/>
</dbReference>
<dbReference type="InterPro" id="IPR032095">
    <property type="entry name" value="Sacchrp_dh-like_C"/>
</dbReference>
<dbReference type="InterPro" id="IPR036291">
    <property type="entry name" value="NAD(P)-bd_dom_sf"/>
</dbReference>
<keyword evidence="3" id="KW-0158">Chromosome</keyword>
<accession>A0A165AVR7</accession>
<dbReference type="GeneID" id="63830636"/>
<evidence type="ECO:0000256" key="1">
    <source>
        <dbReference type="ARBA" id="ARBA00004286"/>
    </source>
</evidence>
<dbReference type="EMBL" id="KV427720">
    <property type="protein sequence ID" value="KZS99758.1"/>
    <property type="molecule type" value="Genomic_DNA"/>
</dbReference>
<comment type="similarity">
    <text evidence="2">Belongs to the histone H3 family.</text>
</comment>
<proteinExistence type="inferred from homology"/>
<dbReference type="Proteomes" id="UP000076871">
    <property type="component" value="Unassembled WGS sequence"/>
</dbReference>
<dbReference type="InterPro" id="IPR000164">
    <property type="entry name" value="Histone_H3/CENP-A"/>
</dbReference>
<comment type="subcellular location">
    <subcellularLocation>
        <location evidence="1">Chromosome</location>
    </subcellularLocation>
</comment>
<evidence type="ECO:0000256" key="5">
    <source>
        <dbReference type="ARBA" id="ARBA00023002"/>
    </source>
</evidence>
<evidence type="ECO:0000259" key="8">
    <source>
        <dbReference type="Pfam" id="PF00125"/>
    </source>
</evidence>
<dbReference type="GO" id="GO:0046982">
    <property type="term" value="F:protein heterodimerization activity"/>
    <property type="evidence" value="ECO:0007669"/>
    <property type="project" value="InterPro"/>
</dbReference>
<dbReference type="RefSeq" id="XP_040757499.1">
    <property type="nucleotide sequence ID" value="XM_040913608.1"/>
</dbReference>
<dbReference type="GO" id="GO:0004753">
    <property type="term" value="F:saccharopine dehydrogenase activity"/>
    <property type="evidence" value="ECO:0007669"/>
    <property type="project" value="TreeGrafter"/>
</dbReference>
<evidence type="ECO:0000256" key="3">
    <source>
        <dbReference type="ARBA" id="ARBA00022454"/>
    </source>
</evidence>
<gene>
    <name evidence="11" type="ORF">LAESUDRAFT_765224</name>
</gene>
<evidence type="ECO:0000313" key="11">
    <source>
        <dbReference type="EMBL" id="KZS99758.1"/>
    </source>
</evidence>
<evidence type="ECO:0000256" key="2">
    <source>
        <dbReference type="ARBA" id="ARBA00010343"/>
    </source>
</evidence>
<sequence length="695" mass="75699">MELLSKFVSSSHMPGGTITDKPTLLLRLLDYELLTGEDGKRTAGFGWFARVAGVLESMNVLAHAHLELGVASPFLYTPRPHSHPILASIRAFLNEEVGACIASEGTPKCLGPIVFGAHHSAGKVAEGVLELLSDLPHVKVAVKDLPALVSDPNTDLWKERDSQSCYFVRMDGKPYERSDYYVNPQEYASEFHMKIAPWRSHSSAHSKSAGGIFACVEDISCDIEGGLEFLPCHSMLSAPFFTIGPAHFLPVTMMAVDILPTALPLEASKHFSRVLLPYLRTLIGKYHGNAGEREKAEALRWATVAKGGRLVGECAWLEKPLEIWHHKRAAAAMSGQAAAVIPPASAAVKHHHTPREPRKKVLMLGSGMVVGPAIEELCKRSDMELLVASNSILEAERQTEVYLNATAAQVDMADPESMVRLVAEADVVISLLPVPFHPSVVQLCIKHRKHLVTASYISPAMRALHDEAVGADVLLLNEIGLDLGIDRCSALALVDSLKRQGKEVVSFTSFCGGLPAPECAEDVPLGYKFSWNPRGVLTAALNLNEATFRLGHQTYTIHESDLLTSCVPDVPVSKVLRFEGLPNRNSLPYAGFYGLGSENLRTIFRGALRYAGFSRLMDGFSKIGLLDTSATVELKDWTSLARKALASAVMALQEAAEAYLVSLFEDTNLAAIHAKRVTIQLKDLALARRLRGDRS</sequence>